<proteinExistence type="predicted"/>
<comment type="caution">
    <text evidence="2">The sequence shown here is derived from an EMBL/GenBank/DDBJ whole genome shotgun (WGS) entry which is preliminary data.</text>
</comment>
<dbReference type="EMBL" id="DVOS01000029">
    <property type="protein sequence ID" value="HIV22827.1"/>
    <property type="molecule type" value="Genomic_DNA"/>
</dbReference>
<protein>
    <submittedName>
        <fullName evidence="2">Uncharacterized protein</fullName>
    </submittedName>
</protein>
<dbReference type="AlphaFoldDB" id="A0A9D1T8Q4"/>
<organism evidence="2 3">
    <name type="scientific">Candidatus Merdiplasma excrementigallinarum</name>
    <dbReference type="NCBI Taxonomy" id="2840864"/>
    <lineage>
        <taxon>Bacteria</taxon>
        <taxon>Bacillati</taxon>
        <taxon>Bacillota</taxon>
        <taxon>Clostridia</taxon>
        <taxon>Lachnospirales</taxon>
        <taxon>Lachnospiraceae</taxon>
        <taxon>Lachnospiraceae incertae sedis</taxon>
        <taxon>Candidatus Merdiplasma</taxon>
    </lineage>
</organism>
<sequence length="74" mass="7800">MKKVILGSAMILAGSISIALILAGSMANEWTVNGGFSSIWNISQYGLMPTVYIFAGIAIIGLVLAVWGVLDKKD</sequence>
<feature type="transmembrane region" description="Helical" evidence="1">
    <location>
        <begin position="51"/>
        <end position="70"/>
    </location>
</feature>
<keyword evidence="1" id="KW-1133">Transmembrane helix</keyword>
<gene>
    <name evidence="2" type="ORF">IAC80_02685</name>
</gene>
<evidence type="ECO:0000313" key="3">
    <source>
        <dbReference type="Proteomes" id="UP000886889"/>
    </source>
</evidence>
<reference evidence="2" key="1">
    <citation type="submission" date="2020-10" db="EMBL/GenBank/DDBJ databases">
        <authorList>
            <person name="Gilroy R."/>
        </authorList>
    </citation>
    <scope>NUCLEOTIDE SEQUENCE</scope>
    <source>
        <strain evidence="2">ChiBcec6-7307</strain>
    </source>
</reference>
<keyword evidence="1" id="KW-0472">Membrane</keyword>
<name>A0A9D1T8Q4_9FIRM</name>
<accession>A0A9D1T8Q4</accession>
<dbReference type="Proteomes" id="UP000886889">
    <property type="component" value="Unassembled WGS sequence"/>
</dbReference>
<evidence type="ECO:0000256" key="1">
    <source>
        <dbReference type="SAM" id="Phobius"/>
    </source>
</evidence>
<reference evidence="2" key="2">
    <citation type="journal article" date="2021" name="PeerJ">
        <title>Extensive microbial diversity within the chicken gut microbiome revealed by metagenomics and culture.</title>
        <authorList>
            <person name="Gilroy R."/>
            <person name="Ravi A."/>
            <person name="Getino M."/>
            <person name="Pursley I."/>
            <person name="Horton D.L."/>
            <person name="Alikhan N.F."/>
            <person name="Baker D."/>
            <person name="Gharbi K."/>
            <person name="Hall N."/>
            <person name="Watson M."/>
            <person name="Adriaenssens E.M."/>
            <person name="Foster-Nyarko E."/>
            <person name="Jarju S."/>
            <person name="Secka A."/>
            <person name="Antonio M."/>
            <person name="Oren A."/>
            <person name="Chaudhuri R.R."/>
            <person name="La Ragione R."/>
            <person name="Hildebrand F."/>
            <person name="Pallen M.J."/>
        </authorList>
    </citation>
    <scope>NUCLEOTIDE SEQUENCE</scope>
    <source>
        <strain evidence="2">ChiBcec6-7307</strain>
    </source>
</reference>
<keyword evidence="1" id="KW-0812">Transmembrane</keyword>
<evidence type="ECO:0000313" key="2">
    <source>
        <dbReference type="EMBL" id="HIV22827.1"/>
    </source>
</evidence>